<organism evidence="2 3">
    <name type="scientific">Austropuccinia psidii MF-1</name>
    <dbReference type="NCBI Taxonomy" id="1389203"/>
    <lineage>
        <taxon>Eukaryota</taxon>
        <taxon>Fungi</taxon>
        <taxon>Dikarya</taxon>
        <taxon>Basidiomycota</taxon>
        <taxon>Pucciniomycotina</taxon>
        <taxon>Pucciniomycetes</taxon>
        <taxon>Pucciniales</taxon>
        <taxon>Sphaerophragmiaceae</taxon>
        <taxon>Austropuccinia</taxon>
    </lineage>
</organism>
<keyword evidence="3" id="KW-1185">Reference proteome</keyword>
<feature type="region of interest" description="Disordered" evidence="1">
    <location>
        <begin position="1"/>
        <end position="22"/>
    </location>
</feature>
<proteinExistence type="predicted"/>
<reference evidence="2" key="1">
    <citation type="submission" date="2021-03" db="EMBL/GenBank/DDBJ databases">
        <title>Draft genome sequence of rust myrtle Austropuccinia psidii MF-1, a brazilian biotype.</title>
        <authorList>
            <person name="Quecine M.C."/>
            <person name="Pachon D.M.R."/>
            <person name="Bonatelli M.L."/>
            <person name="Correr F.H."/>
            <person name="Franceschini L.M."/>
            <person name="Leite T.F."/>
            <person name="Margarido G.R.A."/>
            <person name="Almeida C.A."/>
            <person name="Ferrarezi J.A."/>
            <person name="Labate C.A."/>
        </authorList>
    </citation>
    <scope>NUCLEOTIDE SEQUENCE</scope>
    <source>
        <strain evidence="2">MF-1</strain>
    </source>
</reference>
<comment type="caution">
    <text evidence="2">The sequence shown here is derived from an EMBL/GenBank/DDBJ whole genome shotgun (WGS) entry which is preliminary data.</text>
</comment>
<evidence type="ECO:0000256" key="1">
    <source>
        <dbReference type="SAM" id="MobiDB-lite"/>
    </source>
</evidence>
<dbReference type="Proteomes" id="UP000765509">
    <property type="component" value="Unassembled WGS sequence"/>
</dbReference>
<sequence>MKVFLSRNGPRDPKQADRNNSGQLALSPQAWICPPPLLGHHPMVTLLLNWRKVIIRPMKDGDGKRTFKLGPLNKTHQIPPNKTHPFNVCLESKPRGNTLLTRVAPNGPRTYSKNSPNMMSLLLLAQVHPPNHLRMLRLMSQNQRWPQHNPWRNHLVGPKFTFLTLHSFSSSLLFPSPGRPATPRSIIIIDNTPPISPAPLQPWFLPWISLPLLPRTQPPPPPRCQAPLIPTMTLARNSPTCNQH</sequence>
<protein>
    <submittedName>
        <fullName evidence="2">Uncharacterized protein</fullName>
    </submittedName>
</protein>
<name>A0A9Q3DT31_9BASI</name>
<dbReference type="EMBL" id="AVOT02021331">
    <property type="protein sequence ID" value="MBW0510091.1"/>
    <property type="molecule type" value="Genomic_DNA"/>
</dbReference>
<evidence type="ECO:0000313" key="2">
    <source>
        <dbReference type="EMBL" id="MBW0510091.1"/>
    </source>
</evidence>
<gene>
    <name evidence="2" type="ORF">O181_049806</name>
</gene>
<accession>A0A9Q3DT31</accession>
<evidence type="ECO:0000313" key="3">
    <source>
        <dbReference type="Proteomes" id="UP000765509"/>
    </source>
</evidence>
<dbReference type="AlphaFoldDB" id="A0A9Q3DT31"/>